<dbReference type="GO" id="GO:0000723">
    <property type="term" value="P:telomere maintenance"/>
    <property type="evidence" value="ECO:0007669"/>
    <property type="project" value="InterPro"/>
</dbReference>
<dbReference type="InParanoid" id="A0A0C2WII8"/>
<dbReference type="GO" id="GO:0006281">
    <property type="term" value="P:DNA repair"/>
    <property type="evidence" value="ECO:0007669"/>
    <property type="project" value="UniProtKB-KW"/>
</dbReference>
<keyword evidence="1" id="KW-0233">DNA recombination</keyword>
<comment type="similarity">
    <text evidence="1">Belongs to the helicase family.</text>
</comment>
<dbReference type="Gene3D" id="3.40.50.300">
    <property type="entry name" value="P-loop containing nucleotide triphosphate hydrolases"/>
    <property type="match status" value="1"/>
</dbReference>
<evidence type="ECO:0000256" key="1">
    <source>
        <dbReference type="RuleBase" id="RU363044"/>
    </source>
</evidence>
<dbReference type="GO" id="GO:0043139">
    <property type="term" value="F:5'-3' DNA helicase activity"/>
    <property type="evidence" value="ECO:0007669"/>
    <property type="project" value="UniProtKB-EC"/>
</dbReference>
<feature type="domain" description="DNA helicase Pif1-like DEAD-box helicase" evidence="2">
    <location>
        <begin position="53"/>
        <end position="103"/>
    </location>
</feature>
<evidence type="ECO:0000259" key="2">
    <source>
        <dbReference type="Pfam" id="PF05970"/>
    </source>
</evidence>
<keyword evidence="1" id="KW-0234">DNA repair</keyword>
<accession>A0A0C2WII8</accession>
<evidence type="ECO:0000313" key="4">
    <source>
        <dbReference type="Proteomes" id="UP000054549"/>
    </source>
</evidence>
<keyword evidence="4" id="KW-1185">Reference proteome</keyword>
<keyword evidence="1" id="KW-0067">ATP-binding</keyword>
<comment type="cofactor">
    <cofactor evidence="1">
        <name>Mg(2+)</name>
        <dbReference type="ChEBI" id="CHEBI:18420"/>
    </cofactor>
</comment>
<name>A0A0C2WII8_AMAMK</name>
<dbReference type="Proteomes" id="UP000054549">
    <property type="component" value="Unassembled WGS sequence"/>
</dbReference>
<dbReference type="EMBL" id="KN818420">
    <property type="protein sequence ID" value="KIL56471.1"/>
    <property type="molecule type" value="Genomic_DNA"/>
</dbReference>
<dbReference type="GO" id="GO:0006310">
    <property type="term" value="P:DNA recombination"/>
    <property type="evidence" value="ECO:0007669"/>
    <property type="project" value="UniProtKB-KW"/>
</dbReference>
<dbReference type="GO" id="GO:0016787">
    <property type="term" value="F:hydrolase activity"/>
    <property type="evidence" value="ECO:0007669"/>
    <property type="project" value="UniProtKB-KW"/>
</dbReference>
<reference evidence="3 4" key="1">
    <citation type="submission" date="2014-04" db="EMBL/GenBank/DDBJ databases">
        <title>Evolutionary Origins and Diversification of the Mycorrhizal Mutualists.</title>
        <authorList>
            <consortium name="DOE Joint Genome Institute"/>
            <consortium name="Mycorrhizal Genomics Consortium"/>
            <person name="Kohler A."/>
            <person name="Kuo A."/>
            <person name="Nagy L.G."/>
            <person name="Floudas D."/>
            <person name="Copeland A."/>
            <person name="Barry K.W."/>
            <person name="Cichocki N."/>
            <person name="Veneault-Fourrey C."/>
            <person name="LaButti K."/>
            <person name="Lindquist E.A."/>
            <person name="Lipzen A."/>
            <person name="Lundell T."/>
            <person name="Morin E."/>
            <person name="Murat C."/>
            <person name="Riley R."/>
            <person name="Ohm R."/>
            <person name="Sun H."/>
            <person name="Tunlid A."/>
            <person name="Henrissat B."/>
            <person name="Grigoriev I.V."/>
            <person name="Hibbett D.S."/>
            <person name="Martin F."/>
        </authorList>
    </citation>
    <scope>NUCLEOTIDE SEQUENCE [LARGE SCALE GENOMIC DNA]</scope>
    <source>
        <strain evidence="3 4">Koide BX008</strain>
    </source>
</reference>
<sequence>MPHLVPDISTLASEASLSPIALGELRTDQYRAHDIILWHLEQTLADQHPHPLRMIIYGEGGTGKSKVIQTVTESFAAKGVKFMLVKTAYTGVAASLIDGKTTH</sequence>
<dbReference type="EC" id="5.6.2.3" evidence="1"/>
<gene>
    <name evidence="3" type="ORF">M378DRAFT_89250</name>
</gene>
<proteinExistence type="inferred from homology"/>
<dbReference type="GO" id="GO:0005524">
    <property type="term" value="F:ATP binding"/>
    <property type="evidence" value="ECO:0007669"/>
    <property type="project" value="UniProtKB-KW"/>
</dbReference>
<feature type="non-terminal residue" evidence="3">
    <location>
        <position position="103"/>
    </location>
</feature>
<dbReference type="STRING" id="946122.A0A0C2WII8"/>
<organism evidence="3 4">
    <name type="scientific">Amanita muscaria (strain Koide BX008)</name>
    <dbReference type="NCBI Taxonomy" id="946122"/>
    <lineage>
        <taxon>Eukaryota</taxon>
        <taxon>Fungi</taxon>
        <taxon>Dikarya</taxon>
        <taxon>Basidiomycota</taxon>
        <taxon>Agaricomycotina</taxon>
        <taxon>Agaricomycetes</taxon>
        <taxon>Agaricomycetidae</taxon>
        <taxon>Agaricales</taxon>
        <taxon>Pluteineae</taxon>
        <taxon>Amanitaceae</taxon>
        <taxon>Amanita</taxon>
    </lineage>
</organism>
<keyword evidence="1" id="KW-0347">Helicase</keyword>
<comment type="catalytic activity">
    <reaction evidence="1">
        <text>ATP + H2O = ADP + phosphate + H(+)</text>
        <dbReference type="Rhea" id="RHEA:13065"/>
        <dbReference type="ChEBI" id="CHEBI:15377"/>
        <dbReference type="ChEBI" id="CHEBI:15378"/>
        <dbReference type="ChEBI" id="CHEBI:30616"/>
        <dbReference type="ChEBI" id="CHEBI:43474"/>
        <dbReference type="ChEBI" id="CHEBI:456216"/>
        <dbReference type="EC" id="5.6.2.3"/>
    </reaction>
</comment>
<dbReference type="InterPro" id="IPR027417">
    <property type="entry name" value="P-loop_NTPase"/>
</dbReference>
<dbReference type="InterPro" id="IPR010285">
    <property type="entry name" value="DNA_helicase_pif1-like_DEAD"/>
</dbReference>
<dbReference type="AlphaFoldDB" id="A0A0C2WII8"/>
<evidence type="ECO:0000313" key="3">
    <source>
        <dbReference type="EMBL" id="KIL56471.1"/>
    </source>
</evidence>
<dbReference type="Pfam" id="PF05970">
    <property type="entry name" value="PIF1"/>
    <property type="match status" value="1"/>
</dbReference>
<protein>
    <recommendedName>
        <fullName evidence="1">ATP-dependent DNA helicase</fullName>
        <ecNumber evidence="1">5.6.2.3</ecNumber>
    </recommendedName>
</protein>
<keyword evidence="1" id="KW-0378">Hydrolase</keyword>
<dbReference type="HOGENOM" id="CLU_161528_0_0_1"/>
<dbReference type="OrthoDB" id="432234at2759"/>
<keyword evidence="1" id="KW-0227">DNA damage</keyword>
<keyword evidence="1" id="KW-0547">Nucleotide-binding</keyword>